<dbReference type="InterPro" id="IPR001940">
    <property type="entry name" value="Peptidase_S1C"/>
</dbReference>
<dbReference type="Pfam" id="PF13365">
    <property type="entry name" value="Trypsin_2"/>
    <property type="match status" value="1"/>
</dbReference>
<organism evidence="3 4">
    <name type="scientific">Consotaella salsifontis</name>
    <dbReference type="NCBI Taxonomy" id="1365950"/>
    <lineage>
        <taxon>Bacteria</taxon>
        <taxon>Pseudomonadati</taxon>
        <taxon>Pseudomonadota</taxon>
        <taxon>Alphaproteobacteria</taxon>
        <taxon>Hyphomicrobiales</taxon>
        <taxon>Aurantimonadaceae</taxon>
        <taxon>Consotaella</taxon>
    </lineage>
</organism>
<dbReference type="Gene3D" id="2.40.10.10">
    <property type="entry name" value="Trypsin-like serine proteases"/>
    <property type="match status" value="2"/>
</dbReference>
<sequence>MRGGIAAFLTCLAVLTAPVMTTGRAQAANTLSDTYNSQTELDFRQGLQMRLAWTGDYAGQFDGDIGPSTLRAIRDFQARHGMTADGVMTQPFLRLLLVESDRRQNATGFALVQDEVTGVRVGLPLAMVRDLGQTEIGRLWRAPDNSVEIETARFTDGLRTLAGLYDTVSQPTASRSVTYRKFGGDWFAVAGEEDGRSYYLRFAGRDGEMRGFSVSYDARIESEMKPFVVVASNTFDGFASAPAVASLPAPSDRLEATAGTSGLGIDGSGATELRLGRFDQPSVPGQSDAQKGVESSGTGFVVADGWLLTNAHVARACKTIVVGEHGSADSKIIDENADLALLHVSGEKLGAPLALATGDPRLGEDVLALGFPLRSILADSLNVTRGNVSSLKGLMNDARYLQISAPIQPGNSGGPLVDLAGRVVGVVTAKLNAVAVADMTGDIPQAINFAIRPDAAVRFLRQEGVAFKAADTSSPLGSVPDATAKVKDSILTVLCLGAREGVEAGTN</sequence>
<feature type="domain" description="Peptidoglycan binding-like" evidence="2">
    <location>
        <begin position="47"/>
        <end position="94"/>
    </location>
</feature>
<keyword evidence="4" id="KW-1185">Reference proteome</keyword>
<dbReference type="PANTHER" id="PTHR43019">
    <property type="entry name" value="SERINE ENDOPROTEASE DEGS"/>
    <property type="match status" value="1"/>
</dbReference>
<dbReference type="InterPro" id="IPR009003">
    <property type="entry name" value="Peptidase_S1_PA"/>
</dbReference>
<dbReference type="AlphaFoldDB" id="A0A1T4T8T3"/>
<dbReference type="InterPro" id="IPR002477">
    <property type="entry name" value="Peptidoglycan-bd-like"/>
</dbReference>
<dbReference type="SUPFAM" id="SSF50494">
    <property type="entry name" value="Trypsin-like serine proteases"/>
    <property type="match status" value="1"/>
</dbReference>
<dbReference type="PANTHER" id="PTHR43019:SF23">
    <property type="entry name" value="PROTEASE DO-LIKE 5, CHLOROPLASTIC"/>
    <property type="match status" value="1"/>
</dbReference>
<dbReference type="Proteomes" id="UP000190135">
    <property type="component" value="Unassembled WGS sequence"/>
</dbReference>
<proteinExistence type="predicted"/>
<dbReference type="InterPro" id="IPR043504">
    <property type="entry name" value="Peptidase_S1_PA_chymotrypsin"/>
</dbReference>
<evidence type="ECO:0000313" key="3">
    <source>
        <dbReference type="EMBL" id="SKA36902.1"/>
    </source>
</evidence>
<feature type="signal peptide" evidence="1">
    <location>
        <begin position="1"/>
        <end position="27"/>
    </location>
</feature>
<reference evidence="3 4" key="1">
    <citation type="submission" date="2017-02" db="EMBL/GenBank/DDBJ databases">
        <authorList>
            <person name="Peterson S.W."/>
        </authorList>
    </citation>
    <scope>NUCLEOTIDE SEQUENCE [LARGE SCALE GENOMIC DNA]</scope>
    <source>
        <strain evidence="3 4">USBA 369</strain>
    </source>
</reference>
<protein>
    <submittedName>
        <fullName evidence="3">Putative peptidoglycan binding domain-containing protein</fullName>
    </submittedName>
</protein>
<dbReference type="Pfam" id="PF01471">
    <property type="entry name" value="PG_binding_1"/>
    <property type="match status" value="1"/>
</dbReference>
<dbReference type="GO" id="GO:0006508">
    <property type="term" value="P:proteolysis"/>
    <property type="evidence" value="ECO:0007669"/>
    <property type="project" value="InterPro"/>
</dbReference>
<accession>A0A1T4T8T3</accession>
<evidence type="ECO:0000259" key="2">
    <source>
        <dbReference type="Pfam" id="PF01471"/>
    </source>
</evidence>
<gene>
    <name evidence="3" type="ORF">SAMN05428963_12134</name>
</gene>
<dbReference type="GO" id="GO:0004252">
    <property type="term" value="F:serine-type endopeptidase activity"/>
    <property type="evidence" value="ECO:0007669"/>
    <property type="project" value="InterPro"/>
</dbReference>
<dbReference type="Gene3D" id="1.10.101.10">
    <property type="entry name" value="PGBD-like superfamily/PGBD"/>
    <property type="match status" value="1"/>
</dbReference>
<feature type="chain" id="PRO_5010540728" evidence="1">
    <location>
        <begin position="28"/>
        <end position="507"/>
    </location>
</feature>
<dbReference type="EMBL" id="FUXL01000021">
    <property type="protein sequence ID" value="SKA36902.1"/>
    <property type="molecule type" value="Genomic_DNA"/>
</dbReference>
<evidence type="ECO:0000313" key="4">
    <source>
        <dbReference type="Proteomes" id="UP000190135"/>
    </source>
</evidence>
<keyword evidence="1" id="KW-0732">Signal</keyword>
<dbReference type="SUPFAM" id="SSF47090">
    <property type="entry name" value="PGBD-like"/>
    <property type="match status" value="1"/>
</dbReference>
<dbReference type="PRINTS" id="PR00834">
    <property type="entry name" value="PROTEASES2C"/>
</dbReference>
<dbReference type="STRING" id="1365950.SAMN05428963_12134"/>
<dbReference type="InterPro" id="IPR036365">
    <property type="entry name" value="PGBD-like_sf"/>
</dbReference>
<evidence type="ECO:0000256" key="1">
    <source>
        <dbReference type="SAM" id="SignalP"/>
    </source>
</evidence>
<name>A0A1T4T8T3_9HYPH</name>
<dbReference type="InterPro" id="IPR036366">
    <property type="entry name" value="PGBDSf"/>
</dbReference>